<evidence type="ECO:0000256" key="1">
    <source>
        <dbReference type="SAM" id="Phobius"/>
    </source>
</evidence>
<dbReference type="Proteomes" id="UP000268291">
    <property type="component" value="Unassembled WGS sequence"/>
</dbReference>
<accession>A0A2P8GTX4</accession>
<name>A0A2P8GTX4_9MICO</name>
<keyword evidence="1" id="KW-0812">Transmembrane</keyword>
<dbReference type="RefSeq" id="WP_106562555.1">
    <property type="nucleotide sequence ID" value="NZ_PYAU01000001.1"/>
</dbReference>
<comment type="caution">
    <text evidence="2">The sequence shown here is derived from an EMBL/GenBank/DDBJ whole genome shotgun (WGS) entry which is preliminary data.</text>
</comment>
<reference evidence="3 5" key="2">
    <citation type="submission" date="2018-12" db="EMBL/GenBank/DDBJ databases">
        <authorList>
            <person name="hu s."/>
            <person name="Xu Y."/>
            <person name="Xu B."/>
            <person name="Li F."/>
        </authorList>
    </citation>
    <scope>NUCLEOTIDE SEQUENCE [LARGE SCALE GENOMIC DNA]</scope>
    <source>
        <strain evidence="3 5">KSW2-17</strain>
    </source>
</reference>
<keyword evidence="1" id="KW-1133">Transmembrane helix</keyword>
<dbReference type="EMBL" id="RZGY01000002">
    <property type="protein sequence ID" value="RUQ84727.1"/>
    <property type="molecule type" value="Genomic_DNA"/>
</dbReference>
<proteinExistence type="predicted"/>
<organism evidence="2 4">
    <name type="scientific">Labedella gwakjiensis</name>
    <dbReference type="NCBI Taxonomy" id="390269"/>
    <lineage>
        <taxon>Bacteria</taxon>
        <taxon>Bacillati</taxon>
        <taxon>Actinomycetota</taxon>
        <taxon>Actinomycetes</taxon>
        <taxon>Micrococcales</taxon>
        <taxon>Microbacteriaceae</taxon>
        <taxon>Labedella</taxon>
    </lineage>
</organism>
<feature type="transmembrane region" description="Helical" evidence="1">
    <location>
        <begin position="60"/>
        <end position="81"/>
    </location>
</feature>
<sequence>MNSTNRFLNRLFVFVVGLVVFAAGAAVSVGALLPDVQKNIADNAQNGIGPTTDTIDAQPWILWVVAVLTVLFIVALLWFVFRQGRGHTGTLLRVDEASSGQTPTGGSVTLDVKVAAQVLEEALSRNPDVVSVDVTGFRVKKENTLRLTAYSRRGASPVELRRSIDATIAEWDSALGTSTPIVVQIVSGLRTKLAGTNRVA</sequence>
<dbReference type="OrthoDB" id="5123397at2"/>
<evidence type="ECO:0000313" key="4">
    <source>
        <dbReference type="Proteomes" id="UP000241203"/>
    </source>
</evidence>
<dbReference type="AlphaFoldDB" id="A0A2P8GTX4"/>
<evidence type="ECO:0000313" key="3">
    <source>
        <dbReference type="EMBL" id="RUQ84727.1"/>
    </source>
</evidence>
<keyword evidence="5" id="KW-1185">Reference proteome</keyword>
<dbReference type="EMBL" id="PYAU01000001">
    <property type="protein sequence ID" value="PSL37409.1"/>
    <property type="molecule type" value="Genomic_DNA"/>
</dbReference>
<dbReference type="Proteomes" id="UP000241203">
    <property type="component" value="Unassembled WGS sequence"/>
</dbReference>
<evidence type="ECO:0000313" key="2">
    <source>
        <dbReference type="EMBL" id="PSL37409.1"/>
    </source>
</evidence>
<reference evidence="2 4" key="1">
    <citation type="submission" date="2018-03" db="EMBL/GenBank/DDBJ databases">
        <title>Genomic Encyclopedia of Archaeal and Bacterial Type Strains, Phase II (KMG-II): from individual species to whole genera.</title>
        <authorList>
            <person name="Goeker M."/>
        </authorList>
    </citation>
    <scope>NUCLEOTIDE SEQUENCE [LARGE SCALE GENOMIC DNA]</scope>
    <source>
        <strain evidence="2 4">DSM 21548</strain>
    </source>
</reference>
<feature type="transmembrane region" description="Helical" evidence="1">
    <location>
        <begin position="12"/>
        <end position="33"/>
    </location>
</feature>
<protein>
    <submittedName>
        <fullName evidence="2">Uncharacterized protein</fullName>
    </submittedName>
</protein>
<gene>
    <name evidence="2" type="ORF">CLV49_1016</name>
    <name evidence="3" type="ORF">ELQ93_14115</name>
</gene>
<evidence type="ECO:0000313" key="5">
    <source>
        <dbReference type="Proteomes" id="UP000268291"/>
    </source>
</evidence>
<keyword evidence="1" id="KW-0472">Membrane</keyword>